<evidence type="ECO:0000313" key="6">
    <source>
        <dbReference type="EMBL" id="KKM78421.1"/>
    </source>
</evidence>
<feature type="transmembrane region" description="Helical" evidence="4">
    <location>
        <begin position="210"/>
        <end position="233"/>
    </location>
</feature>
<dbReference type="NCBIfam" id="NF033679">
    <property type="entry name" value="DNRLRE_dom"/>
    <property type="match status" value="1"/>
</dbReference>
<feature type="domain" description="Carbohydrate-binding module family 96" evidence="5">
    <location>
        <begin position="34"/>
        <end position="195"/>
    </location>
</feature>
<comment type="caution">
    <text evidence="6">The sequence shown here is derived from an EMBL/GenBank/DDBJ whole genome shotgun (WGS) entry which is preliminary data.</text>
</comment>
<reference evidence="6" key="1">
    <citation type="journal article" date="2015" name="Nature">
        <title>Complex archaea that bridge the gap between prokaryotes and eukaryotes.</title>
        <authorList>
            <person name="Spang A."/>
            <person name="Saw J.H."/>
            <person name="Jorgensen S.L."/>
            <person name="Zaremba-Niedzwiedzka K."/>
            <person name="Martijn J."/>
            <person name="Lind A.E."/>
            <person name="van Eijk R."/>
            <person name="Schleper C."/>
            <person name="Guy L."/>
            <person name="Ettema T.J."/>
        </authorList>
    </citation>
    <scope>NUCLEOTIDE SEQUENCE</scope>
</reference>
<sequence>MLSWIIIFSSISLNNLIKVNATISGPDWEEKQDTIYSYKDSFVFKNASERNYGNNINFIVGNLTDYNLANGTGSDFCEAYFFFNLRNIKSLEKISSITFSFFGESFNNEKIPIEVYTVSALWDELTIVWNNKPALSSFIDIIDVDVLSLYEFNITQEALGKNSISISLRAPKSDVYFLGVTNESSNPNKPRLFVNYLVESVTVDGTDLDFLAILLISAISLVAVIFIVSLVSGRSKSKSLKKKRNKPISSSIGSGIEGKIVSLQTEIAQMKNLQDDLSVQAKQAEKENMYNLAAEYYGKCKDLALNLFKYGVKGQSDLIKKYSTLETKYAISHEFNKLNQTLNGLTGEQFSGRLQAIMNLIVERKRTSSILQNLKRWVEDYQTKSATLSEFDKRQIGKAIEFWKQF</sequence>
<evidence type="ECO:0000256" key="1">
    <source>
        <dbReference type="ARBA" id="ARBA00004613"/>
    </source>
</evidence>
<dbReference type="Pfam" id="PF24517">
    <property type="entry name" value="CBM96"/>
    <property type="match status" value="1"/>
</dbReference>
<protein>
    <recommendedName>
        <fullName evidence="5">Carbohydrate-binding module family 96 domain-containing protein</fullName>
    </recommendedName>
</protein>
<dbReference type="AlphaFoldDB" id="A0A0F9KUE7"/>
<comment type="subcellular location">
    <subcellularLocation>
        <location evidence="1">Secreted</location>
    </subcellularLocation>
</comment>
<proteinExistence type="predicted"/>
<keyword evidence="4" id="KW-0812">Transmembrane</keyword>
<dbReference type="GO" id="GO:0005576">
    <property type="term" value="C:extracellular region"/>
    <property type="evidence" value="ECO:0007669"/>
    <property type="project" value="UniProtKB-SubCell"/>
</dbReference>
<evidence type="ECO:0000259" key="5">
    <source>
        <dbReference type="Pfam" id="PF24517"/>
    </source>
</evidence>
<keyword evidence="4" id="KW-0472">Membrane</keyword>
<dbReference type="EMBL" id="LAZR01008493">
    <property type="protein sequence ID" value="KKM78421.1"/>
    <property type="molecule type" value="Genomic_DNA"/>
</dbReference>
<evidence type="ECO:0000256" key="4">
    <source>
        <dbReference type="SAM" id="Phobius"/>
    </source>
</evidence>
<organism evidence="6">
    <name type="scientific">marine sediment metagenome</name>
    <dbReference type="NCBI Taxonomy" id="412755"/>
    <lineage>
        <taxon>unclassified sequences</taxon>
        <taxon>metagenomes</taxon>
        <taxon>ecological metagenomes</taxon>
    </lineage>
</organism>
<keyword evidence="4" id="KW-1133">Transmembrane helix</keyword>
<keyword evidence="3" id="KW-0732">Signal</keyword>
<evidence type="ECO:0000256" key="3">
    <source>
        <dbReference type="ARBA" id="ARBA00022729"/>
    </source>
</evidence>
<keyword evidence="2" id="KW-0964">Secreted</keyword>
<dbReference type="InterPro" id="IPR055372">
    <property type="entry name" value="CBM96"/>
</dbReference>
<evidence type="ECO:0000256" key="2">
    <source>
        <dbReference type="ARBA" id="ARBA00022525"/>
    </source>
</evidence>
<gene>
    <name evidence="6" type="ORF">LCGC14_1360110</name>
</gene>
<name>A0A0F9KUE7_9ZZZZ</name>
<accession>A0A0F9KUE7</accession>